<feature type="transmembrane region" description="Helical" evidence="7">
    <location>
        <begin position="309"/>
        <end position="329"/>
    </location>
</feature>
<dbReference type="AlphaFoldDB" id="A0A4R5YAT9"/>
<reference evidence="9 10" key="1">
    <citation type="submission" date="2019-03" db="EMBL/GenBank/DDBJ databases">
        <title>Genome Sequencing and Assembly of Various Microbes Isolated from Partially Reclaimed Soil and Acid Mine Drainage (AMD) Site.</title>
        <authorList>
            <person name="Steinbock B."/>
            <person name="Bechtold R."/>
            <person name="Sevigny J.L."/>
            <person name="Thomas D."/>
            <person name="Cuthill L.R."/>
            <person name="Aveiro Johannsen E.J."/>
            <person name="Thomas K."/>
            <person name="Ghosh A."/>
        </authorList>
    </citation>
    <scope>NUCLEOTIDE SEQUENCE [LARGE SCALE GENOMIC DNA]</scope>
    <source>
        <strain evidence="9 10">S-A3</strain>
    </source>
</reference>
<evidence type="ECO:0000256" key="5">
    <source>
        <dbReference type="ARBA" id="ARBA00022989"/>
    </source>
</evidence>
<dbReference type="GO" id="GO:0022857">
    <property type="term" value="F:transmembrane transporter activity"/>
    <property type="evidence" value="ECO:0007669"/>
    <property type="project" value="InterPro"/>
</dbReference>
<proteinExistence type="predicted"/>
<feature type="transmembrane region" description="Helical" evidence="7">
    <location>
        <begin position="412"/>
        <end position="432"/>
    </location>
</feature>
<dbReference type="PANTHER" id="PTHR42718">
    <property type="entry name" value="MAJOR FACILITATOR SUPERFAMILY MULTIDRUG TRANSPORTER MFSC"/>
    <property type="match status" value="1"/>
</dbReference>
<dbReference type="NCBIfam" id="TIGR00711">
    <property type="entry name" value="efflux_EmrB"/>
    <property type="match status" value="1"/>
</dbReference>
<feature type="transmembrane region" description="Helical" evidence="7">
    <location>
        <begin position="23"/>
        <end position="47"/>
    </location>
</feature>
<evidence type="ECO:0000256" key="2">
    <source>
        <dbReference type="ARBA" id="ARBA00022448"/>
    </source>
</evidence>
<dbReference type="CDD" id="cd17321">
    <property type="entry name" value="MFS_MMR_MDR_like"/>
    <property type="match status" value="1"/>
</dbReference>
<sequence length="486" mass="48397">MVRSSGDGPPSEPLVWGERRARWVLAATVLGSALTFIDTTVVSIALPSVAADLGAGSTGLTWVVNGYTLTLAALVLLGGSLGDRYGRRRIFLIGVGCFAGASALCGLAPDVTVLVAARAVQGIGGALLVPTALAILQASFAPEHRARAIGAWSGLTGVASAVGPFAGGWLVQTTSWRWVFLVNLPVALAVALIARRHVPESRNPAACPQLDVPGAALLVAGLGALTLGLTAASGDDPSAPAAGGALAAGAVLLAAFLLRERRARSPLLPPALFRQRLFVAANLITFVVYAGLGAVFFVLVVALQVGAGFSPVAAGLSLLPVTVLMLLLSPSAGALVHRVGPRLPMTAGPLIAALGVLLLGRAGPGAHYLLEVLLPAAVFGAGLTLLVTPLTATVLGALPTEQAGLASGVNNAVARTAGLLAVAAIPLVGGLGETGLTDPARLRAGFPVVMALCAGLLAAGGLLSAVVLRPPGARGGPGGLRATTHP</sequence>
<dbReference type="Proteomes" id="UP000295163">
    <property type="component" value="Unassembled WGS sequence"/>
</dbReference>
<evidence type="ECO:0000259" key="8">
    <source>
        <dbReference type="PROSITE" id="PS50850"/>
    </source>
</evidence>
<dbReference type="RefSeq" id="WP_133411077.1">
    <property type="nucleotide sequence ID" value="NZ_SMZT01000006.1"/>
</dbReference>
<dbReference type="Gene3D" id="1.20.1250.20">
    <property type="entry name" value="MFS general substrate transporter like domains"/>
    <property type="match status" value="1"/>
</dbReference>
<accession>A0A4R5YAT9</accession>
<name>A0A4R5YAT9_KOCRO</name>
<protein>
    <submittedName>
        <fullName evidence="9">DHA2 family efflux MFS transporter permease subunit</fullName>
    </submittedName>
</protein>
<dbReference type="PRINTS" id="PR01036">
    <property type="entry name" value="TCRTETB"/>
</dbReference>
<comment type="subcellular location">
    <subcellularLocation>
        <location evidence="1">Cell membrane</location>
        <topology evidence="1">Multi-pass membrane protein</topology>
    </subcellularLocation>
</comment>
<gene>
    <name evidence="9" type="ORF">E2R59_14070</name>
</gene>
<feature type="transmembrane region" description="Helical" evidence="7">
    <location>
        <begin position="279"/>
        <end position="303"/>
    </location>
</feature>
<evidence type="ECO:0000256" key="4">
    <source>
        <dbReference type="ARBA" id="ARBA00022692"/>
    </source>
</evidence>
<dbReference type="InterPro" id="IPR004638">
    <property type="entry name" value="EmrB-like"/>
</dbReference>
<dbReference type="Pfam" id="PF07690">
    <property type="entry name" value="MFS_1"/>
    <property type="match status" value="1"/>
</dbReference>
<dbReference type="SUPFAM" id="SSF103473">
    <property type="entry name" value="MFS general substrate transporter"/>
    <property type="match status" value="1"/>
</dbReference>
<dbReference type="Gene3D" id="1.20.1720.10">
    <property type="entry name" value="Multidrug resistance protein D"/>
    <property type="match status" value="1"/>
</dbReference>
<comment type="caution">
    <text evidence="9">The sequence shown here is derived from an EMBL/GenBank/DDBJ whole genome shotgun (WGS) entry which is preliminary data.</text>
</comment>
<dbReference type="InterPro" id="IPR036259">
    <property type="entry name" value="MFS_trans_sf"/>
</dbReference>
<keyword evidence="2" id="KW-0813">Transport</keyword>
<feature type="transmembrane region" description="Helical" evidence="7">
    <location>
        <begin position="176"/>
        <end position="194"/>
    </location>
</feature>
<dbReference type="PANTHER" id="PTHR42718:SF42">
    <property type="entry name" value="EXPORT PROTEIN"/>
    <property type="match status" value="1"/>
</dbReference>
<evidence type="ECO:0000256" key="7">
    <source>
        <dbReference type="SAM" id="Phobius"/>
    </source>
</evidence>
<feature type="transmembrane region" description="Helical" evidence="7">
    <location>
        <begin position="59"/>
        <end position="78"/>
    </location>
</feature>
<evidence type="ECO:0000313" key="10">
    <source>
        <dbReference type="Proteomes" id="UP000295163"/>
    </source>
</evidence>
<evidence type="ECO:0000256" key="3">
    <source>
        <dbReference type="ARBA" id="ARBA00022475"/>
    </source>
</evidence>
<feature type="transmembrane region" description="Helical" evidence="7">
    <location>
        <begin position="350"/>
        <end position="370"/>
    </location>
</feature>
<keyword evidence="6 7" id="KW-0472">Membrane</keyword>
<dbReference type="InterPro" id="IPR011701">
    <property type="entry name" value="MFS"/>
</dbReference>
<dbReference type="PROSITE" id="PS50850">
    <property type="entry name" value="MFS"/>
    <property type="match status" value="1"/>
</dbReference>
<keyword evidence="4 7" id="KW-0812">Transmembrane</keyword>
<feature type="transmembrane region" description="Helical" evidence="7">
    <location>
        <begin position="90"/>
        <end position="109"/>
    </location>
</feature>
<feature type="transmembrane region" description="Helical" evidence="7">
    <location>
        <begin position="215"/>
        <end position="233"/>
    </location>
</feature>
<evidence type="ECO:0000256" key="6">
    <source>
        <dbReference type="ARBA" id="ARBA00023136"/>
    </source>
</evidence>
<dbReference type="EMBL" id="SMZT01000006">
    <property type="protein sequence ID" value="TDL41087.1"/>
    <property type="molecule type" value="Genomic_DNA"/>
</dbReference>
<dbReference type="InterPro" id="IPR020846">
    <property type="entry name" value="MFS_dom"/>
</dbReference>
<evidence type="ECO:0000313" key="9">
    <source>
        <dbReference type="EMBL" id="TDL41087.1"/>
    </source>
</evidence>
<feature type="transmembrane region" description="Helical" evidence="7">
    <location>
        <begin position="444"/>
        <end position="468"/>
    </location>
</feature>
<keyword evidence="3" id="KW-1003">Cell membrane</keyword>
<feature type="transmembrane region" description="Helical" evidence="7">
    <location>
        <begin position="376"/>
        <end position="400"/>
    </location>
</feature>
<feature type="transmembrane region" description="Helical" evidence="7">
    <location>
        <begin position="148"/>
        <end position="170"/>
    </location>
</feature>
<feature type="transmembrane region" description="Helical" evidence="7">
    <location>
        <begin position="239"/>
        <end position="258"/>
    </location>
</feature>
<evidence type="ECO:0000256" key="1">
    <source>
        <dbReference type="ARBA" id="ARBA00004651"/>
    </source>
</evidence>
<feature type="transmembrane region" description="Helical" evidence="7">
    <location>
        <begin position="115"/>
        <end position="136"/>
    </location>
</feature>
<feature type="domain" description="Major facilitator superfamily (MFS) profile" evidence="8">
    <location>
        <begin position="24"/>
        <end position="472"/>
    </location>
</feature>
<organism evidence="9 10">
    <name type="scientific">Kocuria rosea</name>
    <name type="common">Deinococcus erythromyxa</name>
    <name type="synonym">Micrococcus rubens</name>
    <dbReference type="NCBI Taxonomy" id="1275"/>
    <lineage>
        <taxon>Bacteria</taxon>
        <taxon>Bacillati</taxon>
        <taxon>Actinomycetota</taxon>
        <taxon>Actinomycetes</taxon>
        <taxon>Micrococcales</taxon>
        <taxon>Micrococcaceae</taxon>
        <taxon>Kocuria</taxon>
    </lineage>
</organism>
<dbReference type="GO" id="GO:0005886">
    <property type="term" value="C:plasma membrane"/>
    <property type="evidence" value="ECO:0007669"/>
    <property type="project" value="UniProtKB-SubCell"/>
</dbReference>
<dbReference type="GeneID" id="64348548"/>
<keyword evidence="5 7" id="KW-1133">Transmembrane helix</keyword>